<dbReference type="STRING" id="40296.A0A0A2KRW4"/>
<organism evidence="3 4">
    <name type="scientific">Penicillium italicum</name>
    <name type="common">Blue mold</name>
    <dbReference type="NCBI Taxonomy" id="40296"/>
    <lineage>
        <taxon>Eukaryota</taxon>
        <taxon>Fungi</taxon>
        <taxon>Dikarya</taxon>
        <taxon>Ascomycota</taxon>
        <taxon>Pezizomycotina</taxon>
        <taxon>Eurotiomycetes</taxon>
        <taxon>Eurotiomycetidae</taxon>
        <taxon>Eurotiales</taxon>
        <taxon>Aspergillaceae</taxon>
        <taxon>Penicillium</taxon>
    </lineage>
</organism>
<dbReference type="Gene3D" id="3.30.710.10">
    <property type="entry name" value="Potassium Channel Kv1.1, Chain A"/>
    <property type="match status" value="1"/>
</dbReference>
<protein>
    <recommendedName>
        <fullName evidence="2">BTB domain-containing protein</fullName>
    </recommendedName>
</protein>
<dbReference type="OrthoDB" id="45365at2759"/>
<dbReference type="PROSITE" id="PS50097">
    <property type="entry name" value="BTB"/>
    <property type="match status" value="1"/>
</dbReference>
<dbReference type="PhylomeDB" id="A0A0A2KRW4"/>
<gene>
    <name evidence="3" type="ORF">PITC_020060</name>
</gene>
<name>A0A0A2KRW4_PENIT</name>
<dbReference type="InterPro" id="IPR011333">
    <property type="entry name" value="SKP1/BTB/POZ_sf"/>
</dbReference>
<sequence>MIRVGPEKRLFAAHEAILRASPFFAAHCKAQTPNPNAPRPRIAQQPPSKRIDLPEEQAEVLSCVLEYLYKGDYYPRLRHNSRTQTWQLEDADAGVGAGASGELGQATATVFHHRARGVILRDTAIYCAAEKYNLPHLQRLALRKQGLHTGIQCSTILASARFAYANTPDTESKLRAHYLALIVRSRSTFMRSGTMQAEMERGGKLFFDLFVALCNHMFGCDDSLLEMCWEFGVGWQAWTGSMSDIGEAGASVRAMAKYHAAGVQCASRQAKILRQWRYLISLSILADAYLTTLKVMAINEVVVNGH</sequence>
<feature type="domain" description="BTB" evidence="2">
    <location>
        <begin position="1"/>
        <end position="72"/>
    </location>
</feature>
<dbReference type="CDD" id="cd18186">
    <property type="entry name" value="BTB_POZ_ZBTB_KLHL-like"/>
    <property type="match status" value="1"/>
</dbReference>
<feature type="region of interest" description="Disordered" evidence="1">
    <location>
        <begin position="29"/>
        <end position="48"/>
    </location>
</feature>
<evidence type="ECO:0000313" key="3">
    <source>
        <dbReference type="EMBL" id="KGO67100.1"/>
    </source>
</evidence>
<dbReference type="InterPro" id="IPR000210">
    <property type="entry name" value="BTB/POZ_dom"/>
</dbReference>
<proteinExistence type="predicted"/>
<dbReference type="Proteomes" id="UP000030104">
    <property type="component" value="Unassembled WGS sequence"/>
</dbReference>
<dbReference type="EMBL" id="JQGA01001317">
    <property type="protein sequence ID" value="KGO67100.1"/>
    <property type="molecule type" value="Genomic_DNA"/>
</dbReference>
<dbReference type="AlphaFoldDB" id="A0A0A2KRW4"/>
<dbReference type="HOGENOM" id="CLU_071111_2_0_1"/>
<dbReference type="PANTHER" id="PTHR47843:SF1">
    <property type="entry name" value="BTB DOMAIN-CONTAINING PROTEIN"/>
    <property type="match status" value="1"/>
</dbReference>
<accession>A0A0A2KRW4</accession>
<evidence type="ECO:0000256" key="1">
    <source>
        <dbReference type="SAM" id="MobiDB-lite"/>
    </source>
</evidence>
<reference evidence="3 4" key="1">
    <citation type="journal article" date="2015" name="Mol. Plant Microbe Interact.">
        <title>Genome, transcriptome, and functional analyses of Penicillium expansum provide new insights into secondary metabolism and pathogenicity.</title>
        <authorList>
            <person name="Ballester A.R."/>
            <person name="Marcet-Houben M."/>
            <person name="Levin E."/>
            <person name="Sela N."/>
            <person name="Selma-Lazaro C."/>
            <person name="Carmona L."/>
            <person name="Wisniewski M."/>
            <person name="Droby S."/>
            <person name="Gonzalez-Candelas L."/>
            <person name="Gabaldon T."/>
        </authorList>
    </citation>
    <scope>NUCLEOTIDE SEQUENCE [LARGE SCALE GENOMIC DNA]</scope>
    <source>
        <strain evidence="3 4">PHI-1</strain>
    </source>
</reference>
<comment type="caution">
    <text evidence="3">The sequence shown here is derived from an EMBL/GenBank/DDBJ whole genome shotgun (WGS) entry which is preliminary data.</text>
</comment>
<dbReference type="OMA" id="VAMVNHM"/>
<keyword evidence="4" id="KW-1185">Reference proteome</keyword>
<evidence type="ECO:0000259" key="2">
    <source>
        <dbReference type="PROSITE" id="PS50097"/>
    </source>
</evidence>
<evidence type="ECO:0000313" key="4">
    <source>
        <dbReference type="Proteomes" id="UP000030104"/>
    </source>
</evidence>
<dbReference type="SUPFAM" id="SSF54695">
    <property type="entry name" value="POZ domain"/>
    <property type="match status" value="1"/>
</dbReference>
<dbReference type="PANTHER" id="PTHR47843">
    <property type="entry name" value="BTB DOMAIN-CONTAINING PROTEIN-RELATED"/>
    <property type="match status" value="1"/>
</dbReference>